<proteinExistence type="predicted"/>
<feature type="chain" id="PRO_5040294915" evidence="2">
    <location>
        <begin position="22"/>
        <end position="592"/>
    </location>
</feature>
<feature type="compositionally biased region" description="Polar residues" evidence="1">
    <location>
        <begin position="74"/>
        <end position="91"/>
    </location>
</feature>
<sequence>MLSRNILIFSAVVFLAPIVSTAPVEEKEPDETELEVEDGEELSEEEDDEDDSKMQDMNMGTGAQKATAAPKGAGTSSQHEASFEGGSSNGHKVNGGSPIHTGSSSSSTSATGGIEGGNGGKPHVQPSSSHGAGVHGSSMSQVHSPGAADTPTETLSHDSGTQMGSSSGIISEVYPQPSVSDNQQSTSQMDTAGVSGLGSQINAPEATGFEAPDAEFNGNGQKLLVNGALKGYAGTVHIANGAAQTDLAGSLDHSSTDPHADILGLVDLFLHDIHTAVSGSSSQIASTDLGLVPGQSSSSGSHPDAPASSPGYTVLSDTQSDSTVPADPSGFHQPSLGSTSGGDVITFGDHSHAPGDTVGAWTHNVHTSFPSDTTNEAILSDMMSHTDHSHIDYPEGAVDVSSTHSSATNGNHLVTDIHHDVTIDHHGIDSQLDSTVITSGAEAHTIIPQTDVMGAVSLHESMPHTGITVPGDILSSSVLDIGGLGEEATASGHSNTTELLLGTGLEPGSTDSVNLQGEHIEPAAPVTGGALNTMSQTDGVGMVTADPQGIHEGLSQSGITPQAQPAASAAEQHITSGQGAEGAENMELEDTC</sequence>
<gene>
    <name evidence="3" type="ORF">SKAU_G00397460</name>
</gene>
<evidence type="ECO:0000256" key="1">
    <source>
        <dbReference type="SAM" id="MobiDB-lite"/>
    </source>
</evidence>
<name>A0A9Q1E8F3_SYNKA</name>
<comment type="caution">
    <text evidence="3">The sequence shown here is derived from an EMBL/GenBank/DDBJ whole genome shotgun (WGS) entry which is preliminary data.</text>
</comment>
<accession>A0A9Q1E8F3</accession>
<evidence type="ECO:0000313" key="3">
    <source>
        <dbReference type="EMBL" id="KAJ8334107.1"/>
    </source>
</evidence>
<feature type="compositionally biased region" description="Acidic residues" evidence="1">
    <location>
        <begin position="27"/>
        <end position="51"/>
    </location>
</feature>
<dbReference type="Proteomes" id="UP001152622">
    <property type="component" value="Chromosome 21"/>
</dbReference>
<dbReference type="OrthoDB" id="8962950at2759"/>
<evidence type="ECO:0000256" key="2">
    <source>
        <dbReference type="SAM" id="SignalP"/>
    </source>
</evidence>
<feature type="region of interest" description="Disordered" evidence="1">
    <location>
        <begin position="288"/>
        <end position="351"/>
    </location>
</feature>
<keyword evidence="2" id="KW-0732">Signal</keyword>
<feature type="region of interest" description="Disordered" evidence="1">
    <location>
        <begin position="547"/>
        <end position="592"/>
    </location>
</feature>
<reference evidence="3" key="1">
    <citation type="journal article" date="2023" name="Science">
        <title>Genome structures resolve the early diversification of teleost fishes.</title>
        <authorList>
            <person name="Parey E."/>
            <person name="Louis A."/>
            <person name="Montfort J."/>
            <person name="Bouchez O."/>
            <person name="Roques C."/>
            <person name="Iampietro C."/>
            <person name="Lluch J."/>
            <person name="Castinel A."/>
            <person name="Donnadieu C."/>
            <person name="Desvignes T."/>
            <person name="Floi Bucao C."/>
            <person name="Jouanno E."/>
            <person name="Wen M."/>
            <person name="Mejri S."/>
            <person name="Dirks R."/>
            <person name="Jansen H."/>
            <person name="Henkel C."/>
            <person name="Chen W.J."/>
            <person name="Zahm M."/>
            <person name="Cabau C."/>
            <person name="Klopp C."/>
            <person name="Thompson A.W."/>
            <person name="Robinson-Rechavi M."/>
            <person name="Braasch I."/>
            <person name="Lecointre G."/>
            <person name="Bobe J."/>
            <person name="Postlethwait J.H."/>
            <person name="Berthelot C."/>
            <person name="Roest Crollius H."/>
            <person name="Guiguen Y."/>
        </authorList>
    </citation>
    <scope>NUCLEOTIDE SEQUENCE</scope>
    <source>
        <strain evidence="3">WJC10195</strain>
    </source>
</reference>
<feature type="region of interest" description="Disordered" evidence="1">
    <location>
        <begin position="23"/>
        <end position="204"/>
    </location>
</feature>
<keyword evidence="4" id="KW-1185">Reference proteome</keyword>
<dbReference type="EMBL" id="JAINUF010000021">
    <property type="protein sequence ID" value="KAJ8334107.1"/>
    <property type="molecule type" value="Genomic_DNA"/>
</dbReference>
<protein>
    <submittedName>
        <fullName evidence="3">Uncharacterized protein</fullName>
    </submittedName>
</protein>
<feature type="compositionally biased region" description="Low complexity" evidence="1">
    <location>
        <begin position="95"/>
        <end position="112"/>
    </location>
</feature>
<organism evidence="3 4">
    <name type="scientific">Synaphobranchus kaupii</name>
    <name type="common">Kaup's arrowtooth eel</name>
    <dbReference type="NCBI Taxonomy" id="118154"/>
    <lineage>
        <taxon>Eukaryota</taxon>
        <taxon>Metazoa</taxon>
        <taxon>Chordata</taxon>
        <taxon>Craniata</taxon>
        <taxon>Vertebrata</taxon>
        <taxon>Euteleostomi</taxon>
        <taxon>Actinopterygii</taxon>
        <taxon>Neopterygii</taxon>
        <taxon>Teleostei</taxon>
        <taxon>Anguilliformes</taxon>
        <taxon>Synaphobranchidae</taxon>
        <taxon>Synaphobranchus</taxon>
    </lineage>
</organism>
<evidence type="ECO:0000313" key="4">
    <source>
        <dbReference type="Proteomes" id="UP001152622"/>
    </source>
</evidence>
<dbReference type="AlphaFoldDB" id="A0A9Q1E8F3"/>
<feature type="signal peptide" evidence="2">
    <location>
        <begin position="1"/>
        <end position="21"/>
    </location>
</feature>
<feature type="compositionally biased region" description="Polar residues" evidence="1">
    <location>
        <begin position="151"/>
        <end position="169"/>
    </location>
</feature>
<feature type="compositionally biased region" description="Polar residues" evidence="1">
    <location>
        <begin position="177"/>
        <end position="190"/>
    </location>
</feature>
<feature type="compositionally biased region" description="Low complexity" evidence="1">
    <location>
        <begin position="127"/>
        <end position="140"/>
    </location>
</feature>
<feature type="compositionally biased region" description="Low complexity" evidence="1">
    <location>
        <begin position="561"/>
        <end position="570"/>
    </location>
</feature>